<evidence type="ECO:0000256" key="1">
    <source>
        <dbReference type="SAM" id="MobiDB-lite"/>
    </source>
</evidence>
<organism evidence="3 4">
    <name type="scientific">Candidatus Doriopsillibacter californiensis</name>
    <dbReference type="NCBI Taxonomy" id="2970740"/>
    <lineage>
        <taxon>Bacteria</taxon>
        <taxon>Pseudomonadati</taxon>
        <taxon>Pseudomonadota</taxon>
        <taxon>Gammaproteobacteria</taxon>
        <taxon>Candidatus Tethybacterales</taxon>
        <taxon>Candidatus Persebacteraceae</taxon>
        <taxon>Candidatus Doriopsillibacter</taxon>
    </lineage>
</organism>
<accession>A0ABT7QMY6</accession>
<dbReference type="EMBL" id="JANQAO010000003">
    <property type="protein sequence ID" value="MDM5148067.1"/>
    <property type="molecule type" value="Genomic_DNA"/>
</dbReference>
<name>A0ABT7QMY6_9GAMM</name>
<gene>
    <name evidence="3" type="ORF">NQX30_06790</name>
</gene>
<dbReference type="Gene3D" id="3.90.870.10">
    <property type="entry name" value="DHBP synthase"/>
    <property type="match status" value="1"/>
</dbReference>
<dbReference type="NCBIfam" id="TIGR00057">
    <property type="entry name" value="L-threonylcarbamoyladenylate synthase"/>
    <property type="match status" value="1"/>
</dbReference>
<dbReference type="GO" id="GO:0061710">
    <property type="term" value="F:L-threonylcarbamoyladenylate synthase"/>
    <property type="evidence" value="ECO:0007669"/>
    <property type="project" value="UniProtKB-EC"/>
</dbReference>
<dbReference type="SUPFAM" id="SSF55821">
    <property type="entry name" value="YrdC/RibB"/>
    <property type="match status" value="1"/>
</dbReference>
<sequence length="210" mass="23015">MTQFFDVHPKTPQTRLIQKAAEFFRKGVVVYPTDSYYALGCLQGNVDAIARLRQLRGVGEEHLMTLACTDLGQIGDYGVMDTAAFRVMKKHVPGAYTFVLAATKKVSRRLHHPRRKTVAFRVPSHPVAQALLAEVGEPIISTTLRLVGDEAPLDVADFRERLRGQVDAVIDSGSCVMVPTTVINFSENPPQLLREGGGEVDAAEEEQGVA</sequence>
<keyword evidence="4" id="KW-1185">Reference proteome</keyword>
<dbReference type="InterPro" id="IPR017945">
    <property type="entry name" value="DHBP_synth_RibB-like_a/b_dom"/>
</dbReference>
<proteinExistence type="predicted"/>
<dbReference type="PROSITE" id="PS51163">
    <property type="entry name" value="YRDC"/>
    <property type="match status" value="1"/>
</dbReference>
<evidence type="ECO:0000313" key="4">
    <source>
        <dbReference type="Proteomes" id="UP001168167"/>
    </source>
</evidence>
<reference evidence="3" key="1">
    <citation type="submission" date="2022-08" db="EMBL/GenBank/DDBJ databases">
        <authorList>
            <person name="Dzunkova M."/>
            <person name="La Clair J."/>
            <person name="Tyml T."/>
            <person name="Doud D."/>
            <person name="Schulz F."/>
            <person name="Piquer S."/>
            <person name="Porcel Sanchis D."/>
            <person name="Osborn A."/>
            <person name="Robinson D."/>
            <person name="Louie K.B."/>
            <person name="Bowen B.P."/>
            <person name="Bowers R."/>
            <person name="Lee J."/>
            <person name="Arnau Llombart V."/>
            <person name="Diaz Villanueva W."/>
            <person name="Gosliner T."/>
            <person name="Northen T."/>
            <person name="Cheng J.-F."/>
            <person name="Burkart M.D."/>
            <person name="Woyke T."/>
        </authorList>
    </citation>
    <scope>NUCLEOTIDE SEQUENCE</scope>
    <source>
        <strain evidence="3">Df01</strain>
    </source>
</reference>
<dbReference type="PANTHER" id="PTHR42828:SF3">
    <property type="entry name" value="THREONYLCARBAMOYL-AMP SYNTHASE"/>
    <property type="match status" value="1"/>
</dbReference>
<feature type="domain" description="YrdC-like" evidence="2">
    <location>
        <begin position="13"/>
        <end position="198"/>
    </location>
</feature>
<keyword evidence="3" id="KW-0808">Transferase</keyword>
<evidence type="ECO:0000313" key="3">
    <source>
        <dbReference type="EMBL" id="MDM5148067.1"/>
    </source>
</evidence>
<keyword evidence="3" id="KW-0548">Nucleotidyltransferase</keyword>
<protein>
    <submittedName>
        <fullName evidence="3">L-threonylcarbamoyladenylate synthase</fullName>
        <ecNumber evidence="3">2.7.7.87</ecNumber>
    </submittedName>
</protein>
<comment type="caution">
    <text evidence="3">The sequence shown here is derived from an EMBL/GenBank/DDBJ whole genome shotgun (WGS) entry which is preliminary data.</text>
</comment>
<feature type="compositionally biased region" description="Acidic residues" evidence="1">
    <location>
        <begin position="201"/>
        <end position="210"/>
    </location>
</feature>
<dbReference type="Pfam" id="PF01300">
    <property type="entry name" value="Sua5_yciO_yrdC"/>
    <property type="match status" value="1"/>
</dbReference>
<reference evidence="3" key="2">
    <citation type="journal article" date="2023" name="Microbiome">
        <title>Synthase-selected sorting approach identifies a beta-lactone synthase in a nudibranch symbiotic bacterium.</title>
        <authorList>
            <person name="Dzunkova M."/>
            <person name="La Clair J.J."/>
            <person name="Tyml T."/>
            <person name="Doud D."/>
            <person name="Schulz F."/>
            <person name="Piquer-Esteban S."/>
            <person name="Porcel Sanchis D."/>
            <person name="Osborn A."/>
            <person name="Robinson D."/>
            <person name="Louie K.B."/>
            <person name="Bowen B.P."/>
            <person name="Bowers R.M."/>
            <person name="Lee J."/>
            <person name="Arnau V."/>
            <person name="Diaz-Villanueva W."/>
            <person name="Stepanauskas R."/>
            <person name="Gosliner T."/>
            <person name="Date S.V."/>
            <person name="Northen T.R."/>
            <person name="Cheng J.F."/>
            <person name="Burkart M.D."/>
            <person name="Woyke T."/>
        </authorList>
    </citation>
    <scope>NUCLEOTIDE SEQUENCE</scope>
    <source>
        <strain evidence="3">Df01</strain>
    </source>
</reference>
<feature type="region of interest" description="Disordered" evidence="1">
    <location>
        <begin position="189"/>
        <end position="210"/>
    </location>
</feature>
<evidence type="ECO:0000259" key="2">
    <source>
        <dbReference type="PROSITE" id="PS51163"/>
    </source>
</evidence>
<dbReference type="InterPro" id="IPR006070">
    <property type="entry name" value="Sua5-like_dom"/>
</dbReference>
<dbReference type="Proteomes" id="UP001168167">
    <property type="component" value="Unassembled WGS sequence"/>
</dbReference>
<dbReference type="EC" id="2.7.7.87" evidence="3"/>
<dbReference type="InterPro" id="IPR052532">
    <property type="entry name" value="SUA5_domain"/>
</dbReference>
<dbReference type="PANTHER" id="PTHR42828">
    <property type="entry name" value="DHBP SYNTHASE RIBB-LIKE ALPHA/BETA DOMAIN-CONTAINING PROTEIN"/>
    <property type="match status" value="1"/>
</dbReference>